<dbReference type="KEGG" id="sulg:FJR48_10120"/>
<dbReference type="OrthoDB" id="5346247at2"/>
<keyword evidence="1" id="KW-0732">Signal</keyword>
<evidence type="ECO:0000313" key="2">
    <source>
        <dbReference type="EMBL" id="QFR50059.1"/>
    </source>
</evidence>
<gene>
    <name evidence="2" type="ORF">FJR48_10120</name>
</gene>
<dbReference type="AlphaFoldDB" id="A0A5P8P2X4"/>
<keyword evidence="3" id="KW-1185">Reference proteome</keyword>
<organism evidence="2 3">
    <name type="scientific">Sulfurimonas lithotrophica</name>
    <dbReference type="NCBI Taxonomy" id="2590022"/>
    <lineage>
        <taxon>Bacteria</taxon>
        <taxon>Pseudomonadati</taxon>
        <taxon>Campylobacterota</taxon>
        <taxon>Epsilonproteobacteria</taxon>
        <taxon>Campylobacterales</taxon>
        <taxon>Sulfurimonadaceae</taxon>
        <taxon>Sulfurimonas</taxon>
    </lineage>
</organism>
<evidence type="ECO:0000256" key="1">
    <source>
        <dbReference type="SAM" id="SignalP"/>
    </source>
</evidence>
<name>A0A5P8P2X4_9BACT</name>
<sequence length="338" mass="37956">MSIVKVFLAVLASLLISGCAQKVQIRALAPAQVGEMANNKTIAVSKFRTDKVGLSGKIESKIAAHKLDGKKYFELVSRRDMDKVLKEQKLQSSELMDEKTTTRVGKIVGAQAIINGEVTTASGKSGSYKERRKRCIKYSKEKKQCARYEYYIVRCNTTEATVAANINIVGIESSSVIYGDSFRKSYQADSCRTFRRVLSSNEAIEILASDIASEFVYKLTPKYIYFKVELLDDIDLDATSKQEDKLENALKYIEANRMDKAEQILSSLLDEFDGRSYVIAYDLGVVKEAMGKFDEAKTMYYLADEIVTKPIEELNAALIRIDDLISKRDEATRQIDAK</sequence>
<evidence type="ECO:0000313" key="3">
    <source>
        <dbReference type="Proteomes" id="UP000326944"/>
    </source>
</evidence>
<dbReference type="PROSITE" id="PS51257">
    <property type="entry name" value="PROKAR_LIPOPROTEIN"/>
    <property type="match status" value="1"/>
</dbReference>
<dbReference type="Proteomes" id="UP000326944">
    <property type="component" value="Chromosome"/>
</dbReference>
<proteinExistence type="predicted"/>
<dbReference type="Gene3D" id="3.40.50.10610">
    <property type="entry name" value="ABC-type transport auxiliary lipoprotein component"/>
    <property type="match status" value="1"/>
</dbReference>
<dbReference type="EMBL" id="CP043617">
    <property type="protein sequence ID" value="QFR50059.1"/>
    <property type="molecule type" value="Genomic_DNA"/>
</dbReference>
<reference evidence="2 3" key="1">
    <citation type="submission" date="2019-09" db="EMBL/GenBank/DDBJ databases">
        <title>Sulfurimonas gotlandica sp. nov., a chemoautotrophic and psychrotolerant epsilonproteobacterium isolated from a pelagic redoxcline, and an emended description of the genus Sulfurimonas.</title>
        <authorList>
            <person name="Wang S."/>
            <person name="Jiang L."/>
            <person name="Shao S."/>
        </authorList>
    </citation>
    <scope>NUCLEOTIDE SEQUENCE [LARGE SCALE GENOMIC DNA]</scope>
    <source>
        <strain evidence="2 3">GYSZ_1</strain>
    </source>
</reference>
<dbReference type="Pfam" id="PF03783">
    <property type="entry name" value="CsgG"/>
    <property type="match status" value="1"/>
</dbReference>
<accession>A0A5P8P2X4</accession>
<feature type="chain" id="PRO_5025015368" description="Curli production assembly/transport component CsgG" evidence="1">
    <location>
        <begin position="23"/>
        <end position="338"/>
    </location>
</feature>
<feature type="signal peptide" evidence="1">
    <location>
        <begin position="1"/>
        <end position="22"/>
    </location>
</feature>
<dbReference type="RefSeq" id="WP_152308007.1">
    <property type="nucleotide sequence ID" value="NZ_CP043617.1"/>
</dbReference>
<dbReference type="GO" id="GO:0030288">
    <property type="term" value="C:outer membrane-bounded periplasmic space"/>
    <property type="evidence" value="ECO:0007669"/>
    <property type="project" value="InterPro"/>
</dbReference>
<dbReference type="InterPro" id="IPR005534">
    <property type="entry name" value="Curli_assmbl/transp-comp_CsgG"/>
</dbReference>
<evidence type="ECO:0008006" key="4">
    <source>
        <dbReference type="Google" id="ProtNLM"/>
    </source>
</evidence>
<protein>
    <recommendedName>
        <fullName evidence="4">Curli production assembly/transport component CsgG</fullName>
    </recommendedName>
</protein>